<sequence>MNIKMKYLMNRKLQKHSMKAFEGISNGRKKALDNWFIDKWAQIDNIKNSLTALENSDEIINNYLSKLVQEYEDFCEIFILDQNGIVTVSSCSKHVGLDMSYLPNYMAGKENRSLMYGPYIDEKTLEIDIREKSFVDEVTLMFSCVCKNHHGESRILCCRTLNDDMSNVIQDEDTHIYKDSGDNYLFMVKSNRGIEPGTAISRSRFEDNTFTLGENLKEGVNTKQWGKVKIEKHTEFEIIFKDPATNELHQGVANTIKNGENLDCWPGYPDYRHIMVGGKGTIITPPNCDEVWGMMCEGDIDEIYDFKGVNFKIPGYISLISAILLFGTEVLRSIIPDMGILAVVLEWLIISILSVVICNKYIKSPLNKTLNILQEIAEGEGNLTKRVDKLSNDEIGELSRWFNKFINSQMTILGRVKKSVKTTKNSVGIVSKITNEVKEGMFKIEDTVVNLLENSKEQNSVFQNTRDKFYDITASIQEMDSLILDISSIVQETNDTSIKANESSNGVLNNMTELETVIKKTVLAIENLKKNSQEITNVMNLISDISEQTQLLALNATIEAARAGEEGRGFSIVASEISKLATESQQATKSIDNIINSIQEQTQCAFQYAEDINSKVDVSMKNVSESIESFIKVNEDINMISKSMSTIAQITSTQSSDVSDVMNNVSIMADKVNEATENSSNKSEESLNVVKNILLEIKQLNNATNALEYSSENMDEMINSFKLS</sequence>
<dbReference type="SUPFAM" id="SSF58104">
    <property type="entry name" value="Methyl-accepting chemotaxis protein (MCP) signaling domain"/>
    <property type="match status" value="1"/>
</dbReference>
<dbReference type="Proteomes" id="UP000238081">
    <property type="component" value="Unassembled WGS sequence"/>
</dbReference>
<evidence type="ECO:0000256" key="1">
    <source>
        <dbReference type="ARBA" id="ARBA00023224"/>
    </source>
</evidence>
<dbReference type="Gene3D" id="1.10.287.950">
    <property type="entry name" value="Methyl-accepting chemotaxis protein"/>
    <property type="match status" value="1"/>
</dbReference>
<dbReference type="CDD" id="cd06225">
    <property type="entry name" value="HAMP"/>
    <property type="match status" value="1"/>
</dbReference>
<dbReference type="RefSeq" id="WP_043665005.1">
    <property type="nucleotide sequence ID" value="NZ_JSEG01000014.1"/>
</dbReference>
<evidence type="ECO:0000313" key="6">
    <source>
        <dbReference type="EMBL" id="PPV12278.1"/>
    </source>
</evidence>
<reference evidence="6 7" key="1">
    <citation type="submission" date="2016-01" db="EMBL/GenBank/DDBJ databases">
        <title>Characterization of the Clostridium difficile lineages that are prevalent in Hong Kong and China.</title>
        <authorList>
            <person name="Kwok J.S.-L."/>
            <person name="Lam W.-Y."/>
            <person name="Ip M."/>
            <person name="Chan T.-F."/>
            <person name="Hawkey P.M."/>
            <person name="Tsui S.K.-W."/>
        </authorList>
    </citation>
    <scope>NUCLEOTIDE SEQUENCE [LARGE SCALE GENOMIC DNA]</scope>
    <source>
        <strain evidence="6 7">300064</strain>
    </source>
</reference>
<comment type="similarity">
    <text evidence="2">Belongs to the methyl-accepting chemotaxis (MCP) protein family.</text>
</comment>
<dbReference type="Gene3D" id="6.10.340.10">
    <property type="match status" value="1"/>
</dbReference>
<dbReference type="EMBL" id="LRDH01000151">
    <property type="protein sequence ID" value="PPV12278.1"/>
    <property type="molecule type" value="Genomic_DNA"/>
</dbReference>
<accession>A0A2S7F5V5</accession>
<evidence type="ECO:0000259" key="5">
    <source>
        <dbReference type="PROSITE" id="PS50885"/>
    </source>
</evidence>
<dbReference type="Pfam" id="PF00015">
    <property type="entry name" value="MCPsignal"/>
    <property type="match status" value="1"/>
</dbReference>
<evidence type="ECO:0000256" key="2">
    <source>
        <dbReference type="ARBA" id="ARBA00029447"/>
    </source>
</evidence>
<comment type="caution">
    <text evidence="6">The sequence shown here is derived from an EMBL/GenBank/DDBJ whole genome shotgun (WGS) entry which is preliminary data.</text>
</comment>
<evidence type="ECO:0000259" key="4">
    <source>
        <dbReference type="PROSITE" id="PS50111"/>
    </source>
</evidence>
<evidence type="ECO:0000313" key="7">
    <source>
        <dbReference type="Proteomes" id="UP000238081"/>
    </source>
</evidence>
<dbReference type="GO" id="GO:0007165">
    <property type="term" value="P:signal transduction"/>
    <property type="evidence" value="ECO:0007669"/>
    <property type="project" value="UniProtKB-KW"/>
</dbReference>
<dbReference type="PANTHER" id="PTHR32089">
    <property type="entry name" value="METHYL-ACCEPTING CHEMOTAXIS PROTEIN MCPB"/>
    <property type="match status" value="1"/>
</dbReference>
<dbReference type="Pfam" id="PF00672">
    <property type="entry name" value="HAMP"/>
    <property type="match status" value="1"/>
</dbReference>
<dbReference type="GO" id="GO:0016020">
    <property type="term" value="C:membrane"/>
    <property type="evidence" value="ECO:0007669"/>
    <property type="project" value="InterPro"/>
</dbReference>
<dbReference type="CDD" id="cd11386">
    <property type="entry name" value="MCP_signal"/>
    <property type="match status" value="1"/>
</dbReference>
<dbReference type="InterPro" id="IPR004089">
    <property type="entry name" value="MCPsignal_dom"/>
</dbReference>
<name>A0A2S7F5V5_CLOBU</name>
<dbReference type="PANTHER" id="PTHR32089:SF112">
    <property type="entry name" value="LYSOZYME-LIKE PROTEIN-RELATED"/>
    <property type="match status" value="1"/>
</dbReference>
<dbReference type="PROSITE" id="PS50111">
    <property type="entry name" value="CHEMOTAXIS_TRANSDUC_2"/>
    <property type="match status" value="1"/>
</dbReference>
<gene>
    <name evidence="6" type="ORF">AWN73_05465</name>
</gene>
<feature type="domain" description="Methyl-accepting transducer" evidence="4">
    <location>
        <begin position="433"/>
        <end position="669"/>
    </location>
</feature>
<protein>
    <submittedName>
        <fullName evidence="6">Chemotaxis protein</fullName>
    </submittedName>
</protein>
<feature type="domain" description="HAMP" evidence="5">
    <location>
        <begin position="360"/>
        <end position="414"/>
    </location>
</feature>
<keyword evidence="1 3" id="KW-0807">Transducer</keyword>
<dbReference type="PROSITE" id="PS50885">
    <property type="entry name" value="HAMP"/>
    <property type="match status" value="1"/>
</dbReference>
<dbReference type="SMART" id="SM00304">
    <property type="entry name" value="HAMP"/>
    <property type="match status" value="1"/>
</dbReference>
<dbReference type="AlphaFoldDB" id="A0A2S7F5V5"/>
<dbReference type="InterPro" id="IPR003660">
    <property type="entry name" value="HAMP_dom"/>
</dbReference>
<dbReference type="SMART" id="SM00283">
    <property type="entry name" value="MA"/>
    <property type="match status" value="1"/>
</dbReference>
<evidence type="ECO:0000256" key="3">
    <source>
        <dbReference type="PROSITE-ProRule" id="PRU00284"/>
    </source>
</evidence>
<proteinExistence type="inferred from homology"/>
<organism evidence="6 7">
    <name type="scientific">Clostridium butyricum</name>
    <dbReference type="NCBI Taxonomy" id="1492"/>
    <lineage>
        <taxon>Bacteria</taxon>
        <taxon>Bacillati</taxon>
        <taxon>Bacillota</taxon>
        <taxon>Clostridia</taxon>
        <taxon>Eubacteriales</taxon>
        <taxon>Clostridiaceae</taxon>
        <taxon>Clostridium</taxon>
    </lineage>
</organism>